<dbReference type="AlphaFoldDB" id="A0AAD5SAS0"/>
<evidence type="ECO:0000256" key="1">
    <source>
        <dbReference type="ARBA" id="ARBA00022603"/>
    </source>
</evidence>
<sequence>MARYSYYSSKLEQGEPTNTNAKSALDQIADPQNLGSILRTAHFFDIDGIVMTERESAPLSPTTSKSSAGALEHLSNIYTTPHLPKFLSQSSQNGWTIFGTDLNSDKTLSIES</sequence>
<evidence type="ECO:0000313" key="5">
    <source>
        <dbReference type="EMBL" id="KAJ3049299.1"/>
    </source>
</evidence>
<dbReference type="InterPro" id="IPR029026">
    <property type="entry name" value="tRNA_m1G_MTases_N"/>
</dbReference>
<accession>A0AAD5SAS0</accession>
<dbReference type="PANTHER" id="PTHR46103">
    <property type="entry name" value="RRNA METHYLTRANSFERASE 1, MITOCHONDRIAL"/>
    <property type="match status" value="1"/>
</dbReference>
<evidence type="ECO:0000256" key="3">
    <source>
        <dbReference type="SAM" id="MobiDB-lite"/>
    </source>
</evidence>
<feature type="non-terminal residue" evidence="5">
    <location>
        <position position="112"/>
    </location>
</feature>
<keyword evidence="6" id="KW-1185">Reference proteome</keyword>
<dbReference type="Gene3D" id="3.40.1280.10">
    <property type="match status" value="1"/>
</dbReference>
<dbReference type="GO" id="GO:0003723">
    <property type="term" value="F:RNA binding"/>
    <property type="evidence" value="ECO:0007669"/>
    <property type="project" value="InterPro"/>
</dbReference>
<name>A0AAD5SAS0_9FUNG</name>
<organism evidence="5 6">
    <name type="scientific">Rhizophlyctis rosea</name>
    <dbReference type="NCBI Taxonomy" id="64517"/>
    <lineage>
        <taxon>Eukaryota</taxon>
        <taxon>Fungi</taxon>
        <taxon>Fungi incertae sedis</taxon>
        <taxon>Chytridiomycota</taxon>
        <taxon>Chytridiomycota incertae sedis</taxon>
        <taxon>Chytridiomycetes</taxon>
        <taxon>Rhizophlyctidales</taxon>
        <taxon>Rhizophlyctidaceae</taxon>
        <taxon>Rhizophlyctis</taxon>
    </lineage>
</organism>
<dbReference type="EMBL" id="JADGJD010000664">
    <property type="protein sequence ID" value="KAJ3049299.1"/>
    <property type="molecule type" value="Genomic_DNA"/>
</dbReference>
<dbReference type="PANTHER" id="PTHR46103:SF1">
    <property type="entry name" value="RRNA METHYLTRANSFERASE 1, MITOCHONDRIAL"/>
    <property type="match status" value="1"/>
</dbReference>
<evidence type="ECO:0000256" key="2">
    <source>
        <dbReference type="ARBA" id="ARBA00022679"/>
    </source>
</evidence>
<dbReference type="GO" id="GO:0016435">
    <property type="term" value="F:rRNA (guanine) methyltransferase activity"/>
    <property type="evidence" value="ECO:0007669"/>
    <property type="project" value="TreeGrafter"/>
</dbReference>
<evidence type="ECO:0000313" key="6">
    <source>
        <dbReference type="Proteomes" id="UP001212841"/>
    </source>
</evidence>
<feature type="domain" description="tRNA/rRNA methyltransferase SpoU type" evidence="4">
    <location>
        <begin position="24"/>
        <end position="107"/>
    </location>
</feature>
<dbReference type="Pfam" id="PF00588">
    <property type="entry name" value="SpoU_methylase"/>
    <property type="match status" value="1"/>
</dbReference>
<dbReference type="InterPro" id="IPR029028">
    <property type="entry name" value="Alpha/beta_knot_MTases"/>
</dbReference>
<reference evidence="5" key="1">
    <citation type="submission" date="2020-05" db="EMBL/GenBank/DDBJ databases">
        <title>Phylogenomic resolution of chytrid fungi.</title>
        <authorList>
            <person name="Stajich J.E."/>
            <person name="Amses K."/>
            <person name="Simmons R."/>
            <person name="Seto K."/>
            <person name="Myers J."/>
            <person name="Bonds A."/>
            <person name="Quandt C.A."/>
            <person name="Barry K."/>
            <person name="Liu P."/>
            <person name="Grigoriev I."/>
            <person name="Longcore J.E."/>
            <person name="James T.Y."/>
        </authorList>
    </citation>
    <scope>NUCLEOTIDE SEQUENCE</scope>
    <source>
        <strain evidence="5">JEL0318</strain>
    </source>
</reference>
<dbReference type="InterPro" id="IPR001537">
    <property type="entry name" value="SpoU_MeTrfase"/>
</dbReference>
<gene>
    <name evidence="5" type="primary">MRM1</name>
    <name evidence="5" type="ORF">HK097_009698</name>
</gene>
<feature type="region of interest" description="Disordered" evidence="3">
    <location>
        <begin position="1"/>
        <end position="21"/>
    </location>
</feature>
<comment type="caution">
    <text evidence="5">The sequence shown here is derived from an EMBL/GenBank/DDBJ whole genome shotgun (WGS) entry which is preliminary data.</text>
</comment>
<keyword evidence="1 5" id="KW-0489">Methyltransferase</keyword>
<keyword evidence="2" id="KW-0808">Transferase</keyword>
<proteinExistence type="predicted"/>
<dbReference type="SUPFAM" id="SSF75217">
    <property type="entry name" value="alpha/beta knot"/>
    <property type="match status" value="1"/>
</dbReference>
<evidence type="ECO:0000259" key="4">
    <source>
        <dbReference type="Pfam" id="PF00588"/>
    </source>
</evidence>
<dbReference type="Proteomes" id="UP001212841">
    <property type="component" value="Unassembled WGS sequence"/>
</dbReference>
<protein>
    <submittedName>
        <fullName evidence="5">Ribose methyltransferase</fullName>
    </submittedName>
</protein>
<dbReference type="InterPro" id="IPR047182">
    <property type="entry name" value="MRM1"/>
</dbReference>